<dbReference type="SUPFAM" id="SSF52540">
    <property type="entry name" value="P-loop containing nucleoside triphosphate hydrolases"/>
    <property type="match status" value="2"/>
</dbReference>
<dbReference type="PROSITE" id="PS00518">
    <property type="entry name" value="ZF_RING_1"/>
    <property type="match status" value="1"/>
</dbReference>
<dbReference type="InterPro" id="IPR018957">
    <property type="entry name" value="Znf_C3HC4_RING-type"/>
</dbReference>
<dbReference type="GO" id="GO:0006281">
    <property type="term" value="P:DNA repair"/>
    <property type="evidence" value="ECO:0007669"/>
    <property type="project" value="TreeGrafter"/>
</dbReference>
<evidence type="ECO:0000256" key="9">
    <source>
        <dbReference type="SAM" id="MobiDB-lite"/>
    </source>
</evidence>
<feature type="region of interest" description="Disordered" evidence="9">
    <location>
        <begin position="1580"/>
        <end position="1601"/>
    </location>
</feature>
<gene>
    <name evidence="12" type="ORF">EMWEY_00027450</name>
</gene>
<evidence type="ECO:0000313" key="13">
    <source>
        <dbReference type="Proteomes" id="UP000030763"/>
    </source>
</evidence>
<evidence type="ECO:0000256" key="3">
    <source>
        <dbReference type="ARBA" id="ARBA00022771"/>
    </source>
</evidence>
<dbReference type="Pfam" id="PF00176">
    <property type="entry name" value="SNF2-rel_dom"/>
    <property type="match status" value="1"/>
</dbReference>
<dbReference type="SMART" id="SM00487">
    <property type="entry name" value="DEXDc"/>
    <property type="match status" value="1"/>
</dbReference>
<dbReference type="GO" id="GO:0016787">
    <property type="term" value="F:hydrolase activity"/>
    <property type="evidence" value="ECO:0007669"/>
    <property type="project" value="UniProtKB-KW"/>
</dbReference>
<dbReference type="PROSITE" id="PS51192">
    <property type="entry name" value="HELICASE_ATP_BIND_1"/>
    <property type="match status" value="1"/>
</dbReference>
<evidence type="ECO:0000313" key="12">
    <source>
        <dbReference type="EMBL" id="CDJ60096.1"/>
    </source>
</evidence>
<dbReference type="InterPro" id="IPR049730">
    <property type="entry name" value="SNF2/RAD54-like_C"/>
</dbReference>
<evidence type="ECO:0000256" key="4">
    <source>
        <dbReference type="ARBA" id="ARBA00022801"/>
    </source>
</evidence>
<evidence type="ECO:0000256" key="8">
    <source>
        <dbReference type="PROSITE-ProRule" id="PRU00175"/>
    </source>
</evidence>
<dbReference type="GeneID" id="25336731"/>
<protein>
    <submittedName>
        <fullName evidence="12">DNA repair protein, putative</fullName>
    </submittedName>
</protein>
<dbReference type="GO" id="GO:0004386">
    <property type="term" value="F:helicase activity"/>
    <property type="evidence" value="ECO:0007669"/>
    <property type="project" value="UniProtKB-KW"/>
</dbReference>
<dbReference type="OMA" id="DGWWNPQ"/>
<feature type="domain" description="RING-type" evidence="10">
    <location>
        <begin position="1149"/>
        <end position="1192"/>
    </location>
</feature>
<sequence length="1623" mass="178395">MYVKEAHQYDPGTTLISAMQRVPLNVGGTSDQYEGASRFAALVRCSVHEAQEWLRRSSGSFETALNDYLTQQRSPKRHKLSATPPRPCNQHLDTPCSPLTGDVAPGNPTRVRTGHLENPEGANSALLDETGQSNAPKGRDAFGGSRTLMIDLAGESDEEEETAVGEVDGRDASNSSGELRDKGCSGNEVLPPTSVGEYSTPAVDDLPDDFSFCLGECVANGTVTSSTISKFSLTDPLTLMVEVRLPHTQRWGPQQGFRRAKLPNSGYRIVYIHLNDPILLEHQRRLGQPNLRGQCLDKTPLSTSASLNASNGTGGKCSSRCNQLAGLDFHNLLSSISEQTTFLRLLIDGREAVRFDREVASALAPLLLLGAIKVDICWLPDRMPPRRLAINSNLSVRMSVHVTTGLSTVWLNHISVRRFRRWGDPYVSQVHFPVLIGGAFDSLLQLLGMQPVNTSSRQAEESYSADLGMNKEAEIGECLNKLHGPKRFKGSAEIGKDDANGELEPSLKARSRGFTGEDETGEDSDGTHIIDEDDEEVEERSDDLCQLVLEGRATSDDPQRQPQQRRSLGTLYPPTSMFVSRLRPYQAQGLWWMLHCESEQRLSLEDESEELDPLWAKYSLSPAAAPYTTTDLSLYGSTPIQASSGNKTARAFVPRCFYVNTSCGLVSLEKPSTTGRVRGGILADCMGLGKTVQVLALIAFGEFQERDPKGAASWLAASEGGCARDTDATSSAAKPGCTADKLGGAPANESDTFASAQLSASPISVSSDGDAADLKEVNSIERPREVGRDSLLAVDPRILQRSLKRGRDNLLRGGTLIVVPLSLIGQWYAEVKRHLVRGVATVLQYYGTARPRDPKLLAAYTIVLTSYQTLASDFRQLPKHMQSEGGGVNCDPRSVSTLDLGSVPESPIASIRFRRIILDEGHVIKNTSSLVNRACNSVEADSRWILTGTPLQNDLSDAFALVQFLRVSPVGSRRWWRAKVTQAMEKGMVREAVETVRNILAPLMLRRHGDELGEDGRPLLPLPPLTIHTFTLHLTCEERLFYQTIFEHSKAKFDQLVQSGQVLQHYTHVLQLLLRLRQACNHPLLPSHREQQRRQQFIDAVCPAQDHPKYRSNDGVEVVFNLSSSSRPAPDFILQKYIQEALEGKLKDCPVCLEPPADAVVLTSCWHVLCVNCVLLLQNSKSGAVAVCPTCNSKFLHQHVRLLPCKPKASTQQWIDVVQKKHREALAAAGNNKESKHGNQLAAEEAQKRDKACLGADLHVASPTEQGSTHLNGSATVSEVALHELSDHSFFFSTKMRLLLALLDADVAAGRSCVIFSQWTSMLDLVEMAFARVETVRSTEQPDAPGATNDDDDNDVVEMGATHAVIKVPQFLSGNLSKEVTRGGNASPNQQGTPMKRLYNYRRIDGTLGLEARQRIIHWFSEDSLHSTARTVVSCTSRATETEGAPFMGQFNLQRFICTTHGTGASHRAGAPSPKPFTTGKPTSASKSEVDISPHHRGKILLLSLKTGNVGLNLVKATRCYIIDGWWNPQVEKQAMRRLWRYGQDQPVSVYRFVCARTVEERMEELIKWKGHLSRSTLRFGNHPDGESSVDPEEADADKRKGHLSLQDLKKLFEGWETGPGSA</sequence>
<dbReference type="Gene3D" id="3.40.50.10810">
    <property type="entry name" value="Tandem AAA-ATPase domain"/>
    <property type="match status" value="2"/>
</dbReference>
<feature type="region of interest" description="Disordered" evidence="9">
    <location>
        <begin position="70"/>
        <end position="188"/>
    </location>
</feature>
<dbReference type="VEuPathDB" id="ToxoDB:EMWEY_00027450"/>
<dbReference type="Pfam" id="PF00097">
    <property type="entry name" value="zf-C3HC4"/>
    <property type="match status" value="1"/>
</dbReference>
<dbReference type="PANTHER" id="PTHR45626">
    <property type="entry name" value="TRANSCRIPTION TERMINATION FACTOR 2-RELATED"/>
    <property type="match status" value="1"/>
</dbReference>
<evidence type="ECO:0000256" key="2">
    <source>
        <dbReference type="ARBA" id="ARBA00022741"/>
    </source>
</evidence>
<keyword evidence="6" id="KW-0862">Zinc</keyword>
<evidence type="ECO:0000256" key="7">
    <source>
        <dbReference type="ARBA" id="ARBA00022840"/>
    </source>
</evidence>
<keyword evidence="13" id="KW-1185">Reference proteome</keyword>
<dbReference type="PANTHER" id="PTHR45626:SF22">
    <property type="entry name" value="DNA REPAIR PROTEIN RAD5"/>
    <property type="match status" value="1"/>
</dbReference>
<dbReference type="GO" id="GO:0005524">
    <property type="term" value="F:ATP binding"/>
    <property type="evidence" value="ECO:0007669"/>
    <property type="project" value="UniProtKB-KW"/>
</dbReference>
<dbReference type="Gene3D" id="3.30.40.10">
    <property type="entry name" value="Zinc/RING finger domain, C3HC4 (zinc finger)"/>
    <property type="match status" value="1"/>
</dbReference>
<dbReference type="Proteomes" id="UP000030763">
    <property type="component" value="Unassembled WGS sequence"/>
</dbReference>
<dbReference type="InterPro" id="IPR014001">
    <property type="entry name" value="Helicase_ATP-bd"/>
</dbReference>
<evidence type="ECO:0000259" key="11">
    <source>
        <dbReference type="PROSITE" id="PS51192"/>
    </source>
</evidence>
<dbReference type="InterPro" id="IPR013083">
    <property type="entry name" value="Znf_RING/FYVE/PHD"/>
</dbReference>
<dbReference type="OrthoDB" id="448448at2759"/>
<dbReference type="EMBL" id="HG721283">
    <property type="protein sequence ID" value="CDJ60096.1"/>
    <property type="molecule type" value="Genomic_DNA"/>
</dbReference>
<keyword evidence="1" id="KW-0479">Metal-binding</keyword>
<keyword evidence="7" id="KW-0067">ATP-binding</keyword>
<organism evidence="12 13">
    <name type="scientific">Eimeria maxima</name>
    <name type="common">Coccidian parasite</name>
    <dbReference type="NCBI Taxonomy" id="5804"/>
    <lineage>
        <taxon>Eukaryota</taxon>
        <taxon>Sar</taxon>
        <taxon>Alveolata</taxon>
        <taxon>Apicomplexa</taxon>
        <taxon>Conoidasida</taxon>
        <taxon>Coccidia</taxon>
        <taxon>Eucoccidiorida</taxon>
        <taxon>Eimeriorina</taxon>
        <taxon>Eimeriidae</taxon>
        <taxon>Eimeria</taxon>
    </lineage>
</organism>
<feature type="compositionally biased region" description="Acidic residues" evidence="9">
    <location>
        <begin position="154"/>
        <end position="163"/>
    </location>
</feature>
<dbReference type="GO" id="GO:0008270">
    <property type="term" value="F:zinc ion binding"/>
    <property type="evidence" value="ECO:0007669"/>
    <property type="project" value="UniProtKB-KW"/>
</dbReference>
<dbReference type="SMART" id="SM00490">
    <property type="entry name" value="HELICc"/>
    <property type="match status" value="1"/>
</dbReference>
<keyword evidence="4" id="KW-0378">Hydrolase</keyword>
<dbReference type="RefSeq" id="XP_013336741.1">
    <property type="nucleotide sequence ID" value="XM_013481287.1"/>
</dbReference>
<dbReference type="InterPro" id="IPR038718">
    <property type="entry name" value="SNF2-like_sf"/>
</dbReference>
<name>U6M7U9_EIMMA</name>
<evidence type="ECO:0000256" key="6">
    <source>
        <dbReference type="ARBA" id="ARBA00022833"/>
    </source>
</evidence>
<dbReference type="InterPro" id="IPR001841">
    <property type="entry name" value="Znf_RING"/>
</dbReference>
<dbReference type="InterPro" id="IPR001650">
    <property type="entry name" value="Helicase_C-like"/>
</dbReference>
<dbReference type="CDD" id="cd18008">
    <property type="entry name" value="DEXDc_SHPRH-like"/>
    <property type="match status" value="1"/>
</dbReference>
<dbReference type="InterPro" id="IPR027417">
    <property type="entry name" value="P-loop_NTPase"/>
</dbReference>
<feature type="region of interest" description="Disordered" evidence="9">
    <location>
        <begin position="490"/>
        <end position="571"/>
    </location>
</feature>
<dbReference type="SUPFAM" id="SSF57850">
    <property type="entry name" value="RING/U-box"/>
    <property type="match status" value="1"/>
</dbReference>
<keyword evidence="2" id="KW-0547">Nucleotide-binding</keyword>
<dbReference type="CDD" id="cd18793">
    <property type="entry name" value="SF2_C_SNF"/>
    <property type="match status" value="1"/>
</dbReference>
<dbReference type="GO" id="GO:0008094">
    <property type="term" value="F:ATP-dependent activity, acting on DNA"/>
    <property type="evidence" value="ECO:0007669"/>
    <property type="project" value="TreeGrafter"/>
</dbReference>
<keyword evidence="5" id="KW-0347">Helicase</keyword>
<reference evidence="12" key="2">
    <citation type="submission" date="2013-10" db="EMBL/GenBank/DDBJ databases">
        <authorList>
            <person name="Aslett M."/>
        </authorList>
    </citation>
    <scope>NUCLEOTIDE SEQUENCE [LARGE SCALE GENOMIC DNA]</scope>
    <source>
        <strain evidence="12">Weybridge</strain>
    </source>
</reference>
<dbReference type="GO" id="GO:0005634">
    <property type="term" value="C:nucleus"/>
    <property type="evidence" value="ECO:0007669"/>
    <property type="project" value="TreeGrafter"/>
</dbReference>
<proteinExistence type="predicted"/>
<keyword evidence="3 8" id="KW-0863">Zinc-finger</keyword>
<accession>U6M7U9</accession>
<feature type="region of interest" description="Disordered" evidence="9">
    <location>
        <begin position="1464"/>
        <end position="1491"/>
    </location>
</feature>
<dbReference type="SMART" id="SM00184">
    <property type="entry name" value="RING"/>
    <property type="match status" value="1"/>
</dbReference>
<dbReference type="Gene3D" id="3.40.50.300">
    <property type="entry name" value="P-loop containing nucleotide triphosphate hydrolases"/>
    <property type="match status" value="1"/>
</dbReference>
<feature type="compositionally biased region" description="Acidic residues" evidence="9">
    <location>
        <begin position="531"/>
        <end position="541"/>
    </location>
</feature>
<dbReference type="InterPro" id="IPR050628">
    <property type="entry name" value="SNF2_RAD54_helicase_TF"/>
</dbReference>
<dbReference type="PROSITE" id="PS50089">
    <property type="entry name" value="ZF_RING_2"/>
    <property type="match status" value="1"/>
</dbReference>
<dbReference type="InterPro" id="IPR017907">
    <property type="entry name" value="Znf_RING_CS"/>
</dbReference>
<evidence type="ECO:0000256" key="5">
    <source>
        <dbReference type="ARBA" id="ARBA00022806"/>
    </source>
</evidence>
<reference evidence="12" key="1">
    <citation type="submission" date="2013-10" db="EMBL/GenBank/DDBJ databases">
        <title>Genomic analysis of the causative agents of coccidiosis in chickens.</title>
        <authorList>
            <person name="Reid A.J."/>
            <person name="Blake D."/>
            <person name="Billington K."/>
            <person name="Browne H."/>
            <person name="Dunn M."/>
            <person name="Hung S."/>
            <person name="Kawahara F."/>
            <person name="Miranda-Saavedra D."/>
            <person name="Mourier T."/>
            <person name="Nagra H."/>
            <person name="Otto T.D."/>
            <person name="Rawlings N."/>
            <person name="Sanchez A."/>
            <person name="Sanders M."/>
            <person name="Subramaniam C."/>
            <person name="Tay Y."/>
            <person name="Dear P."/>
            <person name="Doerig C."/>
            <person name="Gruber A."/>
            <person name="Parkinson J."/>
            <person name="Shirley M."/>
            <person name="Wan K.L."/>
            <person name="Berriman M."/>
            <person name="Tomley F."/>
            <person name="Pain A."/>
        </authorList>
    </citation>
    <scope>NUCLEOTIDE SEQUENCE [LARGE SCALE GENOMIC DNA]</scope>
    <source>
        <strain evidence="12">Weybridge</strain>
    </source>
</reference>
<evidence type="ECO:0000256" key="1">
    <source>
        <dbReference type="ARBA" id="ARBA00022723"/>
    </source>
</evidence>
<feature type="domain" description="Helicase ATP-binding" evidence="11">
    <location>
        <begin position="809"/>
        <end position="968"/>
    </location>
</feature>
<evidence type="ECO:0000259" key="10">
    <source>
        <dbReference type="PROSITE" id="PS50089"/>
    </source>
</evidence>
<dbReference type="InterPro" id="IPR000330">
    <property type="entry name" value="SNF2_N"/>
</dbReference>